<accession>A0A0A0J5L4</accession>
<dbReference type="OrthoDB" id="9802039at2"/>
<evidence type="ECO:0000313" key="5">
    <source>
        <dbReference type="Proteomes" id="UP000030002"/>
    </source>
</evidence>
<dbReference type="AlphaFoldDB" id="A0A0A0J5L4"/>
<dbReference type="PANTHER" id="PTHR30204:SF93">
    <property type="entry name" value="HTH MERR-TYPE DOMAIN-CONTAINING PROTEIN"/>
    <property type="match status" value="1"/>
</dbReference>
<dbReference type="InterPro" id="IPR047057">
    <property type="entry name" value="MerR_fam"/>
</dbReference>
<dbReference type="STRING" id="1385520.N802_05780"/>
<dbReference type="CDD" id="cd00592">
    <property type="entry name" value="HTH_MerR-like"/>
    <property type="match status" value="1"/>
</dbReference>
<keyword evidence="5" id="KW-1185">Reference proteome</keyword>
<dbReference type="Pfam" id="PF13411">
    <property type="entry name" value="MerR_1"/>
    <property type="match status" value="1"/>
</dbReference>
<dbReference type="PROSITE" id="PS50937">
    <property type="entry name" value="HTH_MERR_2"/>
    <property type="match status" value="1"/>
</dbReference>
<dbReference type="InterPro" id="IPR009061">
    <property type="entry name" value="DNA-bd_dom_put_sf"/>
</dbReference>
<dbReference type="Gene3D" id="1.10.1660.10">
    <property type="match status" value="1"/>
</dbReference>
<dbReference type="InterPro" id="IPR000551">
    <property type="entry name" value="MerR-type_HTH_dom"/>
</dbReference>
<dbReference type="PANTHER" id="PTHR30204">
    <property type="entry name" value="REDOX-CYCLING DRUG-SENSING TRANSCRIPTIONAL ACTIVATOR SOXR"/>
    <property type="match status" value="1"/>
</dbReference>
<comment type="caution">
    <text evidence="4">The sequence shown here is derived from an EMBL/GenBank/DDBJ whole genome shotgun (WGS) entry which is preliminary data.</text>
</comment>
<dbReference type="eggNOG" id="COG0789">
    <property type="taxonomic scope" value="Bacteria"/>
</dbReference>
<feature type="coiled-coil region" evidence="2">
    <location>
        <begin position="79"/>
        <end position="106"/>
    </location>
</feature>
<sequence>MRIGDLAKAVGVSTRTVRHYHQVGVLPEPDRTLSGYRDYSFDDLVRLMQVRHLVDLGLGLSEIATAVSSGPDGDLSALLDDLDADLAEQERALARRRAQLRALRSHWEGSIDLGDLGNRTIADFRRGARAVGAHGPTFELDHQIMSLLPDETTEAWVKPITEVLDDPEQAARIVELYARFDALEGGFGDRDIDELLQLTREALPPLFLDQLRGTSPRDLVPPPVLEAVLERLTPPQRAVADALLTALMKKD</sequence>
<dbReference type="GO" id="GO:0003677">
    <property type="term" value="F:DNA binding"/>
    <property type="evidence" value="ECO:0007669"/>
    <property type="project" value="UniProtKB-KW"/>
</dbReference>
<dbReference type="Proteomes" id="UP000030002">
    <property type="component" value="Unassembled WGS sequence"/>
</dbReference>
<evidence type="ECO:0000256" key="2">
    <source>
        <dbReference type="SAM" id="Coils"/>
    </source>
</evidence>
<dbReference type="EMBL" id="AVPJ01000015">
    <property type="protein sequence ID" value="KGN30906.1"/>
    <property type="molecule type" value="Genomic_DNA"/>
</dbReference>
<evidence type="ECO:0000313" key="4">
    <source>
        <dbReference type="EMBL" id="KGN30906.1"/>
    </source>
</evidence>
<name>A0A0A0J5L4_9MICO</name>
<keyword evidence="1" id="KW-0238">DNA-binding</keyword>
<dbReference type="SMART" id="SM00422">
    <property type="entry name" value="HTH_MERR"/>
    <property type="match status" value="1"/>
</dbReference>
<protein>
    <recommendedName>
        <fullName evidence="3">HTH merR-type domain-containing protein</fullName>
    </recommendedName>
</protein>
<gene>
    <name evidence="4" type="ORF">N802_05780</name>
</gene>
<dbReference type="GO" id="GO:0003700">
    <property type="term" value="F:DNA-binding transcription factor activity"/>
    <property type="evidence" value="ECO:0007669"/>
    <property type="project" value="InterPro"/>
</dbReference>
<keyword evidence="2" id="KW-0175">Coiled coil</keyword>
<evidence type="ECO:0000259" key="3">
    <source>
        <dbReference type="PROSITE" id="PS50937"/>
    </source>
</evidence>
<evidence type="ECO:0000256" key="1">
    <source>
        <dbReference type="ARBA" id="ARBA00023125"/>
    </source>
</evidence>
<reference evidence="4 5" key="1">
    <citation type="submission" date="2013-08" db="EMBL/GenBank/DDBJ databases">
        <title>The genome sequence of Knoellia sinensis.</title>
        <authorList>
            <person name="Zhu W."/>
            <person name="Wang G."/>
        </authorList>
    </citation>
    <scope>NUCLEOTIDE SEQUENCE [LARGE SCALE GENOMIC DNA]</scope>
    <source>
        <strain evidence="4 5">KCTC 19936</strain>
    </source>
</reference>
<feature type="domain" description="HTH merR-type" evidence="3">
    <location>
        <begin position="1"/>
        <end position="69"/>
    </location>
</feature>
<proteinExistence type="predicted"/>
<dbReference type="SUPFAM" id="SSF46955">
    <property type="entry name" value="Putative DNA-binding domain"/>
    <property type="match status" value="1"/>
</dbReference>
<organism evidence="4 5">
    <name type="scientific">Knoellia sinensis KCTC 19936</name>
    <dbReference type="NCBI Taxonomy" id="1385520"/>
    <lineage>
        <taxon>Bacteria</taxon>
        <taxon>Bacillati</taxon>
        <taxon>Actinomycetota</taxon>
        <taxon>Actinomycetes</taxon>
        <taxon>Micrococcales</taxon>
        <taxon>Intrasporangiaceae</taxon>
        <taxon>Knoellia</taxon>
    </lineage>
</organism>
<dbReference type="PRINTS" id="PR00040">
    <property type="entry name" value="HTHMERR"/>
</dbReference>
<dbReference type="RefSeq" id="WP_052110049.1">
    <property type="nucleotide sequence ID" value="NZ_AVPJ01000015.1"/>
</dbReference>